<dbReference type="InterPro" id="IPR017582">
    <property type="entry name" value="SelU"/>
</dbReference>
<dbReference type="eggNOG" id="COG2603">
    <property type="taxonomic scope" value="Bacteria"/>
</dbReference>
<dbReference type="InterPro" id="IPR036873">
    <property type="entry name" value="Rhodanese-like_dom_sf"/>
</dbReference>
<evidence type="ECO:0000256" key="1">
    <source>
        <dbReference type="ARBA" id="ARBA00023266"/>
    </source>
</evidence>
<dbReference type="SMART" id="SM00450">
    <property type="entry name" value="RHOD"/>
    <property type="match status" value="1"/>
</dbReference>
<proteinExistence type="predicted"/>
<organism evidence="3 4">
    <name type="scientific">Mesobacillus boroniphilus JCM 21738</name>
    <dbReference type="NCBI Taxonomy" id="1294265"/>
    <lineage>
        <taxon>Bacteria</taxon>
        <taxon>Bacillati</taxon>
        <taxon>Bacillota</taxon>
        <taxon>Bacilli</taxon>
        <taxon>Bacillales</taxon>
        <taxon>Bacillaceae</taxon>
        <taxon>Mesobacillus</taxon>
    </lineage>
</organism>
<evidence type="ECO:0000259" key="2">
    <source>
        <dbReference type="PROSITE" id="PS50206"/>
    </source>
</evidence>
<dbReference type="GO" id="GO:0002098">
    <property type="term" value="P:tRNA wobble uridine modification"/>
    <property type="evidence" value="ECO:0007669"/>
    <property type="project" value="InterPro"/>
</dbReference>
<protein>
    <submittedName>
        <fullName evidence="3">Selenophosphate-dependent tRNA 2-selenouridine synthase</fullName>
    </submittedName>
</protein>
<dbReference type="RefSeq" id="WP_023627751.1">
    <property type="nucleotide sequence ID" value="NZ_BAUW01000007.1"/>
</dbReference>
<dbReference type="InterPro" id="IPR027417">
    <property type="entry name" value="P-loop_NTPase"/>
</dbReference>
<feature type="domain" description="Rhodanese" evidence="2">
    <location>
        <begin position="11"/>
        <end position="133"/>
    </location>
</feature>
<dbReference type="Proteomes" id="UP000018949">
    <property type="component" value="Unassembled WGS sequence"/>
</dbReference>
<dbReference type="PANTHER" id="PTHR30401:SF0">
    <property type="entry name" value="TRNA 2-SELENOURIDINE SYNTHASE"/>
    <property type="match status" value="1"/>
</dbReference>
<gene>
    <name evidence="3" type="ORF">JCM21738_942</name>
</gene>
<keyword evidence="1" id="KW-0711">Selenium</keyword>
<accession>W4RKY6</accession>
<dbReference type="PANTHER" id="PTHR30401">
    <property type="entry name" value="TRNA 2-SELENOURIDINE SYNTHASE"/>
    <property type="match status" value="1"/>
</dbReference>
<dbReference type="InterPro" id="IPR001763">
    <property type="entry name" value="Rhodanese-like_dom"/>
</dbReference>
<dbReference type="NCBIfam" id="TIGR03167">
    <property type="entry name" value="tRNA_sel_U_synt"/>
    <property type="match status" value="1"/>
</dbReference>
<dbReference type="Gene3D" id="3.40.250.10">
    <property type="entry name" value="Rhodanese-like domain"/>
    <property type="match status" value="1"/>
</dbReference>
<evidence type="ECO:0000313" key="3">
    <source>
        <dbReference type="EMBL" id="GAE44249.1"/>
    </source>
</evidence>
<keyword evidence="4" id="KW-1185">Reference proteome</keyword>
<dbReference type="SUPFAM" id="SSF52821">
    <property type="entry name" value="Rhodanese/Cell cycle control phosphatase"/>
    <property type="match status" value="1"/>
</dbReference>
<evidence type="ECO:0000313" key="4">
    <source>
        <dbReference type="Proteomes" id="UP000018949"/>
    </source>
</evidence>
<dbReference type="Gene3D" id="3.40.50.300">
    <property type="entry name" value="P-loop containing nucleotide triphosphate hydrolases"/>
    <property type="match status" value="1"/>
</dbReference>
<dbReference type="Pfam" id="PF00581">
    <property type="entry name" value="Rhodanese"/>
    <property type="match status" value="1"/>
</dbReference>
<dbReference type="AlphaFoldDB" id="W4RKY6"/>
<comment type="caution">
    <text evidence="3">The sequence shown here is derived from an EMBL/GenBank/DDBJ whole genome shotgun (WGS) entry which is preliminary data.</text>
</comment>
<name>W4RKY6_9BACI</name>
<dbReference type="NCBIfam" id="NF008750">
    <property type="entry name" value="PRK11784.1-2"/>
    <property type="match status" value="1"/>
</dbReference>
<dbReference type="PROSITE" id="PS50206">
    <property type="entry name" value="RHODANESE_3"/>
    <property type="match status" value="1"/>
</dbReference>
<reference evidence="3 4" key="1">
    <citation type="submission" date="2013-12" db="EMBL/GenBank/DDBJ databases">
        <title>NBRP : Genome information of microbial organism related human and environment.</title>
        <authorList>
            <person name="Hattori M."/>
            <person name="Oshima K."/>
            <person name="Inaba H."/>
            <person name="Suda W."/>
            <person name="Sakamoto M."/>
            <person name="Iino T."/>
            <person name="Kitahara M."/>
            <person name="Oshida Y."/>
            <person name="Iida T."/>
            <person name="Kudo T."/>
            <person name="Itoh T."/>
            <person name="Ahmed I."/>
            <person name="Ohkuma M."/>
        </authorList>
    </citation>
    <scope>NUCLEOTIDE SEQUENCE [LARGE SCALE GENOMIC DNA]</scope>
    <source>
        <strain evidence="3 4">JCM 21738</strain>
    </source>
</reference>
<dbReference type="Pfam" id="PF26341">
    <property type="entry name" value="AAA_SelU"/>
    <property type="match status" value="1"/>
</dbReference>
<dbReference type="SUPFAM" id="SSF52540">
    <property type="entry name" value="P-loop containing nucleoside triphosphate hydrolases"/>
    <property type="match status" value="1"/>
</dbReference>
<sequence length="352" mass="40252">MKDISVQELFSSKEFIPVDVRAPIEHRDSAIPGSVNIPLFTDEERQEIGTLYKQSGEEAAKWRAMEIVSPKLPHLLGEIKDLKKSGAEPVIHCWRGGMRSKSVASFLEYAGIPALRLEGGYRAYREYILERIPQLMPEKVIVLHGMTGTGKTDILQALQDKGYPVVDLEKMANHRGSIFGMIGKGEAHNQKTFDALLFERLNEIKGSNYFIIEAESKRIGRAAQPEEMLEKKVNGIHYLVKSSIPKRVERIYNEYVQPFQGEAWFEEEVREKVSKLIKRINHDVSPSLAFAMEEKNYKELIKILLVHYYDPRYNHALLEYEGPFKEIDSDDPDVIVNIVKEIQKTFSDSTAV</sequence>
<dbReference type="InterPro" id="IPR058840">
    <property type="entry name" value="AAA_SelU"/>
</dbReference>
<dbReference type="EMBL" id="BAUW01000007">
    <property type="protein sequence ID" value="GAE44249.1"/>
    <property type="molecule type" value="Genomic_DNA"/>
</dbReference>
<dbReference type="GO" id="GO:0043828">
    <property type="term" value="F:tRNA 2-selenouridine synthase activity"/>
    <property type="evidence" value="ECO:0007669"/>
    <property type="project" value="InterPro"/>
</dbReference>